<proteinExistence type="predicted"/>
<dbReference type="InterPro" id="IPR045288">
    <property type="entry name" value="At1g75140-like"/>
</dbReference>
<dbReference type="Proteomes" id="UP001054889">
    <property type="component" value="Unassembled WGS sequence"/>
</dbReference>
<accession>A0AAV5FZP1</accession>
<dbReference type="EMBL" id="BQKI01000109">
    <property type="protein sequence ID" value="GJN40268.1"/>
    <property type="molecule type" value="Genomic_DNA"/>
</dbReference>
<reference evidence="1" key="1">
    <citation type="journal article" date="2018" name="DNA Res.">
        <title>Multiple hybrid de novo genome assembly of finger millet, an orphan allotetraploid crop.</title>
        <authorList>
            <person name="Hatakeyama M."/>
            <person name="Aluri S."/>
            <person name="Balachadran M.T."/>
            <person name="Sivarajan S.R."/>
            <person name="Patrignani A."/>
            <person name="Gruter S."/>
            <person name="Poveda L."/>
            <person name="Shimizu-Inatsugi R."/>
            <person name="Baeten J."/>
            <person name="Francoijs K.J."/>
            <person name="Nataraja K.N."/>
            <person name="Reddy Y.A.N."/>
            <person name="Phadnis S."/>
            <person name="Ravikumar R.L."/>
            <person name="Schlapbach R."/>
            <person name="Sreeman S.M."/>
            <person name="Shimizu K.K."/>
        </authorList>
    </citation>
    <scope>NUCLEOTIDE SEQUENCE</scope>
</reference>
<evidence type="ECO:0000313" key="1">
    <source>
        <dbReference type="EMBL" id="GJN40268.1"/>
    </source>
</evidence>
<reference evidence="1" key="2">
    <citation type="submission" date="2021-12" db="EMBL/GenBank/DDBJ databases">
        <title>Resequencing data analysis of finger millet.</title>
        <authorList>
            <person name="Hatakeyama M."/>
            <person name="Aluri S."/>
            <person name="Balachadran M.T."/>
            <person name="Sivarajan S.R."/>
            <person name="Poveda L."/>
            <person name="Shimizu-Inatsugi R."/>
            <person name="Schlapbach R."/>
            <person name="Sreeman S.M."/>
            <person name="Shimizu K.K."/>
        </authorList>
    </citation>
    <scope>NUCLEOTIDE SEQUENCE</scope>
</reference>
<sequence length="117" mass="12889">MLPAIAAATSGVPHEELIESLARSLTKRSPFWLERFVFTAAVGLADCMHAAVATPLPYEDADRLTKYFTNSDSCGYVFVFSAKGDALLEFEAGKRFLSSLLLTRLFDRYLLVDTSSS</sequence>
<name>A0AAV5FZP1_ELECO</name>
<dbReference type="PANTHER" id="PTHR35464:SF1">
    <property type="entry name" value="OS06G0115200 PROTEIN"/>
    <property type="match status" value="1"/>
</dbReference>
<dbReference type="PANTHER" id="PTHR35464">
    <property type="entry name" value="OS06G0115200 PROTEIN"/>
    <property type="match status" value="1"/>
</dbReference>
<keyword evidence="2" id="KW-1185">Reference proteome</keyword>
<gene>
    <name evidence="1" type="primary">gb29462</name>
    <name evidence="1" type="ORF">PR202_gb29462</name>
</gene>
<evidence type="ECO:0000313" key="2">
    <source>
        <dbReference type="Proteomes" id="UP001054889"/>
    </source>
</evidence>
<organism evidence="1 2">
    <name type="scientific">Eleusine coracana subsp. coracana</name>
    <dbReference type="NCBI Taxonomy" id="191504"/>
    <lineage>
        <taxon>Eukaryota</taxon>
        <taxon>Viridiplantae</taxon>
        <taxon>Streptophyta</taxon>
        <taxon>Embryophyta</taxon>
        <taxon>Tracheophyta</taxon>
        <taxon>Spermatophyta</taxon>
        <taxon>Magnoliopsida</taxon>
        <taxon>Liliopsida</taxon>
        <taxon>Poales</taxon>
        <taxon>Poaceae</taxon>
        <taxon>PACMAD clade</taxon>
        <taxon>Chloridoideae</taxon>
        <taxon>Cynodonteae</taxon>
        <taxon>Eleusininae</taxon>
        <taxon>Eleusine</taxon>
    </lineage>
</organism>
<protein>
    <submittedName>
        <fullName evidence="1">Uncharacterized protein</fullName>
    </submittedName>
</protein>
<comment type="caution">
    <text evidence="1">The sequence shown here is derived from an EMBL/GenBank/DDBJ whole genome shotgun (WGS) entry which is preliminary data.</text>
</comment>
<dbReference type="AlphaFoldDB" id="A0AAV5FZP1"/>